<reference evidence="1 2" key="1">
    <citation type="journal article" date="2024" name="BMC Genomics">
        <title>De novo assembly and annotation of Popillia japonica's genome with initial clues to its potential as an invasive pest.</title>
        <authorList>
            <person name="Cucini C."/>
            <person name="Boschi S."/>
            <person name="Funari R."/>
            <person name="Cardaioli E."/>
            <person name="Iannotti N."/>
            <person name="Marturano G."/>
            <person name="Paoli F."/>
            <person name="Bruttini M."/>
            <person name="Carapelli A."/>
            <person name="Frati F."/>
            <person name="Nardi F."/>
        </authorList>
    </citation>
    <scope>NUCLEOTIDE SEQUENCE [LARGE SCALE GENOMIC DNA]</scope>
    <source>
        <strain evidence="1">DMR45628</strain>
    </source>
</reference>
<proteinExistence type="predicted"/>
<protein>
    <submittedName>
        <fullName evidence="1">Uncharacterized protein</fullName>
    </submittedName>
</protein>
<dbReference type="EMBL" id="JASPKY010000201">
    <property type="protein sequence ID" value="KAK9721228.1"/>
    <property type="molecule type" value="Genomic_DNA"/>
</dbReference>
<sequence length="314" mass="35409">MVLPPTVRKMSVCRLEADTKMECILNRDEINSGKLVNPGIKALWDDEKQRHVTITNESALDEDGQELFDLLQNLKEDNIEKDSILSQTHKKDEEDEVSDIDLSLPLDSNMRTPRKIDDVAVTEYLNDSYFETLGKLPQLDGVSDDFGVVTANRKIKKNKSDGNACEMKRRNSKKTFKVKTSAIFCKSKLKFGKTCCLKSQSQRCTKSYCQTVEERTGKVVVEDGQINNVIGRICLGKGLDIGQVVEDICQNLSLKKQSKLRKLSKKVTCSYCPSETHKEEGVVVLDANQNLVGSEENLGRNKRNTNKTKKLKGW</sequence>
<organism evidence="1 2">
    <name type="scientific">Popillia japonica</name>
    <name type="common">Japanese beetle</name>
    <dbReference type="NCBI Taxonomy" id="7064"/>
    <lineage>
        <taxon>Eukaryota</taxon>
        <taxon>Metazoa</taxon>
        <taxon>Ecdysozoa</taxon>
        <taxon>Arthropoda</taxon>
        <taxon>Hexapoda</taxon>
        <taxon>Insecta</taxon>
        <taxon>Pterygota</taxon>
        <taxon>Neoptera</taxon>
        <taxon>Endopterygota</taxon>
        <taxon>Coleoptera</taxon>
        <taxon>Polyphaga</taxon>
        <taxon>Scarabaeiformia</taxon>
        <taxon>Scarabaeidae</taxon>
        <taxon>Rutelinae</taxon>
        <taxon>Popillia</taxon>
    </lineage>
</organism>
<dbReference type="AlphaFoldDB" id="A0AAW1KLB5"/>
<evidence type="ECO:0000313" key="1">
    <source>
        <dbReference type="EMBL" id="KAK9721228.1"/>
    </source>
</evidence>
<dbReference type="Proteomes" id="UP001458880">
    <property type="component" value="Unassembled WGS sequence"/>
</dbReference>
<accession>A0AAW1KLB5</accession>
<comment type="caution">
    <text evidence="1">The sequence shown here is derived from an EMBL/GenBank/DDBJ whole genome shotgun (WGS) entry which is preliminary data.</text>
</comment>
<keyword evidence="2" id="KW-1185">Reference proteome</keyword>
<name>A0AAW1KLB5_POPJA</name>
<gene>
    <name evidence="1" type="ORF">QE152_g21669</name>
</gene>
<evidence type="ECO:0000313" key="2">
    <source>
        <dbReference type="Proteomes" id="UP001458880"/>
    </source>
</evidence>